<evidence type="ECO:0000259" key="4">
    <source>
        <dbReference type="Pfam" id="PF13742"/>
    </source>
</evidence>
<name>A0A2Z5R2T5_9MICC</name>
<dbReference type="GO" id="GO:0009318">
    <property type="term" value="C:exodeoxyribonuclease VII complex"/>
    <property type="evidence" value="ECO:0007669"/>
    <property type="project" value="UniProtKB-UniRule"/>
</dbReference>
<evidence type="ECO:0000313" key="6">
    <source>
        <dbReference type="Proteomes" id="UP000250241"/>
    </source>
</evidence>
<comment type="function">
    <text evidence="1">Bidirectionally degrades single-stranded DNA into large acid-insoluble oligonucleotides, which are then degraded further into small acid-soluble oligonucleotides.</text>
</comment>
<dbReference type="Proteomes" id="UP000250241">
    <property type="component" value="Chromosome"/>
</dbReference>
<proteinExistence type="inferred from homology"/>
<dbReference type="GO" id="GO:0008855">
    <property type="term" value="F:exodeoxyribonuclease VII activity"/>
    <property type="evidence" value="ECO:0007669"/>
    <property type="project" value="UniProtKB-UniRule"/>
</dbReference>
<evidence type="ECO:0000259" key="3">
    <source>
        <dbReference type="Pfam" id="PF02601"/>
    </source>
</evidence>
<sequence length="431" mass="46483">MSNFDARPQVLAVPPAHERQIPATSSETSAVNPWPLALLARNLKAHIEKVPQLWVEAQVISLNNRRGSVFIDLKDLEADATFSLALFGRAAYSIGKDVVPGARVVVLAKPSFWVPSGRLSLVGERIHAVGTGNLHERLQQLREALAAEGLFADSRKKPLPLLPQKVGLVTGRDSDAMKDVIRNASLRWPGVVFEVRQVAVQGANAVREVCAALSELDADPLVDVIVLARGGGSFEDLLPFSDESLVRAVAAAHTPVVSAIGHEADSPIVDAVADVRASTPTDAGKRIVPDVAEEFARISEARGRIDRAIAGYLSNQWQYVQQLRQRPVFTSPENDLGWRADDVHRLRERALVSVQHRLAREQDAVAHTLARVRSLSPELTLRRGYAIVQRADGALVRDASALTVGEKLTVRAGVGSADASVTGVHASNVDA</sequence>
<dbReference type="NCBIfam" id="TIGR00237">
    <property type="entry name" value="xseA"/>
    <property type="match status" value="1"/>
</dbReference>
<accession>A0A2Z5R2T5</accession>
<dbReference type="HAMAP" id="MF_00378">
    <property type="entry name" value="Exonuc_7_L"/>
    <property type="match status" value="1"/>
</dbReference>
<keyword evidence="1 2" id="KW-0269">Exonuclease</keyword>
<dbReference type="PANTHER" id="PTHR30008">
    <property type="entry name" value="EXODEOXYRIBONUCLEASE 7 LARGE SUBUNIT"/>
    <property type="match status" value="1"/>
</dbReference>
<dbReference type="GO" id="GO:0006308">
    <property type="term" value="P:DNA catabolic process"/>
    <property type="evidence" value="ECO:0007669"/>
    <property type="project" value="UniProtKB-UniRule"/>
</dbReference>
<keyword evidence="6" id="KW-1185">Reference proteome</keyword>
<keyword evidence="1 2" id="KW-0540">Nuclease</keyword>
<dbReference type="CDD" id="cd04489">
    <property type="entry name" value="ExoVII_LU_OBF"/>
    <property type="match status" value="1"/>
</dbReference>
<dbReference type="InterPro" id="IPR020579">
    <property type="entry name" value="Exonuc_VII_lsu_C"/>
</dbReference>
<comment type="similarity">
    <text evidence="1 2">Belongs to the XseA family.</text>
</comment>
<dbReference type="EMBL" id="AP017895">
    <property type="protein sequence ID" value="BAV88761.1"/>
    <property type="molecule type" value="Genomic_DNA"/>
</dbReference>
<evidence type="ECO:0000256" key="1">
    <source>
        <dbReference type="HAMAP-Rule" id="MF_00378"/>
    </source>
</evidence>
<dbReference type="AlphaFoldDB" id="A0A2Z5R2T5"/>
<dbReference type="Pfam" id="PF13742">
    <property type="entry name" value="tRNA_anti_2"/>
    <property type="match status" value="1"/>
</dbReference>
<dbReference type="PANTHER" id="PTHR30008:SF0">
    <property type="entry name" value="EXODEOXYRIBONUCLEASE 7 LARGE SUBUNIT"/>
    <property type="match status" value="1"/>
</dbReference>
<keyword evidence="1 2" id="KW-0378">Hydrolase</keyword>
<reference evidence="5 6" key="1">
    <citation type="submission" date="2016-10" db="EMBL/GenBank/DDBJ databases">
        <title>Genome sequence of Rothia aeria strain JCM11412.</title>
        <authorList>
            <person name="Nambu T."/>
        </authorList>
    </citation>
    <scope>NUCLEOTIDE SEQUENCE [LARGE SCALE GENOMIC DNA]</scope>
    <source>
        <strain evidence="5 6">JCM 11412</strain>
    </source>
</reference>
<keyword evidence="1" id="KW-0963">Cytoplasm</keyword>
<dbReference type="GO" id="GO:0003676">
    <property type="term" value="F:nucleic acid binding"/>
    <property type="evidence" value="ECO:0007669"/>
    <property type="project" value="InterPro"/>
</dbReference>
<dbReference type="GeneID" id="93862517"/>
<dbReference type="Pfam" id="PF02601">
    <property type="entry name" value="Exonuc_VII_L"/>
    <property type="match status" value="1"/>
</dbReference>
<comment type="subunit">
    <text evidence="1">Heterooligomer composed of large and small subunits.</text>
</comment>
<comment type="subcellular location">
    <subcellularLocation>
        <location evidence="1 2">Cytoplasm</location>
    </subcellularLocation>
</comment>
<evidence type="ECO:0000313" key="5">
    <source>
        <dbReference type="EMBL" id="BAV88761.1"/>
    </source>
</evidence>
<dbReference type="RefSeq" id="WP_128088022.1">
    <property type="nucleotide sequence ID" value="NZ_CBDEQU010000036.1"/>
</dbReference>
<feature type="domain" description="Exonuclease VII large subunit C-terminal" evidence="3">
    <location>
        <begin position="150"/>
        <end position="349"/>
    </location>
</feature>
<organism evidence="5 6">
    <name type="scientific">Rothia aeria</name>
    <dbReference type="NCBI Taxonomy" id="172042"/>
    <lineage>
        <taxon>Bacteria</taxon>
        <taxon>Bacillati</taxon>
        <taxon>Actinomycetota</taxon>
        <taxon>Actinomycetes</taxon>
        <taxon>Micrococcales</taxon>
        <taxon>Micrococcaceae</taxon>
        <taxon>Rothia</taxon>
    </lineage>
</organism>
<dbReference type="InterPro" id="IPR003753">
    <property type="entry name" value="Exonuc_VII_L"/>
</dbReference>
<dbReference type="KEGG" id="raj:RA11412_2462"/>
<feature type="domain" description="OB-fold nucleic acid binding" evidence="4">
    <location>
        <begin position="39"/>
        <end position="126"/>
    </location>
</feature>
<dbReference type="EC" id="3.1.11.6" evidence="1"/>
<gene>
    <name evidence="1" type="primary">xseA</name>
    <name evidence="5" type="ORF">RA11412_2462</name>
</gene>
<protein>
    <recommendedName>
        <fullName evidence="1">Exodeoxyribonuclease 7 large subunit</fullName>
        <ecNumber evidence="1">3.1.11.6</ecNumber>
    </recommendedName>
    <alternativeName>
        <fullName evidence="1">Exodeoxyribonuclease VII large subunit</fullName>
        <shortName evidence="1">Exonuclease VII large subunit</shortName>
    </alternativeName>
</protein>
<dbReference type="GO" id="GO:0005737">
    <property type="term" value="C:cytoplasm"/>
    <property type="evidence" value="ECO:0007669"/>
    <property type="project" value="UniProtKB-SubCell"/>
</dbReference>
<comment type="catalytic activity">
    <reaction evidence="1 2">
        <text>Exonucleolytic cleavage in either 5'- to 3'- or 3'- to 5'-direction to yield nucleoside 5'-phosphates.</text>
        <dbReference type="EC" id="3.1.11.6"/>
    </reaction>
</comment>
<dbReference type="InterPro" id="IPR025824">
    <property type="entry name" value="OB-fold_nuc-bd_dom"/>
</dbReference>
<evidence type="ECO:0000256" key="2">
    <source>
        <dbReference type="RuleBase" id="RU004355"/>
    </source>
</evidence>